<dbReference type="InterPro" id="IPR036388">
    <property type="entry name" value="WH-like_DNA-bd_sf"/>
</dbReference>
<keyword evidence="2 5" id="KW-0805">Transcription regulation</keyword>
<comment type="subcellular location">
    <subcellularLocation>
        <location evidence="5">Nucleus</location>
    </subcellularLocation>
</comment>
<dbReference type="RefSeq" id="XP_026144893.1">
    <property type="nucleotide sequence ID" value="XM_026289108.1"/>
</dbReference>
<protein>
    <submittedName>
        <fullName evidence="8">Transcription factor E2F3-like</fullName>
    </submittedName>
</protein>
<evidence type="ECO:0000256" key="5">
    <source>
        <dbReference type="RuleBase" id="RU003796"/>
    </source>
</evidence>
<proteinExistence type="inferred from homology"/>
<dbReference type="AlphaFoldDB" id="A0A6P6RIA0"/>
<evidence type="ECO:0000256" key="4">
    <source>
        <dbReference type="ARBA" id="ARBA00023163"/>
    </source>
</evidence>
<accession>A0A6P6RIA0</accession>
<dbReference type="InterPro" id="IPR015633">
    <property type="entry name" value="E2F"/>
</dbReference>
<feature type="domain" description="E2F/DP family winged-helix DNA-binding" evidence="6">
    <location>
        <begin position="160"/>
        <end position="225"/>
    </location>
</feature>
<dbReference type="FunFam" id="1.10.10.10:FF:000008">
    <property type="entry name" value="E2F transcription factor 1"/>
    <property type="match status" value="1"/>
</dbReference>
<organism evidence="7 8">
    <name type="scientific">Carassius auratus</name>
    <name type="common">Goldfish</name>
    <dbReference type="NCBI Taxonomy" id="7957"/>
    <lineage>
        <taxon>Eukaryota</taxon>
        <taxon>Metazoa</taxon>
        <taxon>Chordata</taxon>
        <taxon>Craniata</taxon>
        <taxon>Vertebrata</taxon>
        <taxon>Euteleostomi</taxon>
        <taxon>Actinopterygii</taxon>
        <taxon>Neopterygii</taxon>
        <taxon>Teleostei</taxon>
        <taxon>Ostariophysi</taxon>
        <taxon>Cypriniformes</taxon>
        <taxon>Cyprinidae</taxon>
        <taxon>Cyprininae</taxon>
        <taxon>Carassius</taxon>
    </lineage>
</organism>
<sequence length="455" mass="49457">MIILYPLARIREKTSLKAQVGQRDPAPLRIMRKGGSSVPGQVMLTGVVRGEQHGVFSAVSDRRCAAYSSAARIQITTPPSTNNVCVSEASADSLYTTPLQGATPGTGLRPTLGRPPAKRRLELDITDHQYSEPAKTLRSRKGALKLKVPKAPKTPPEKTRYDTSLGFLTKKFCQLLAQSSDGVLDLNKAAIVLNVQKRRLYDITNVLEGVRLIKKKSKNNIQWLGSSLPSEGGFPSPAVQSQSLAREMLALTQEERRLDELIQTCTRNVQQMTEEIHSQKYAYVTYQDIQRIKSLRDQTVIAVKAPSETKLEVPDPKESLQVHLSSSKGPIDVFLCTDGGDSGSLLQNGLDVNGNHPAFLKVSQEAATDGMADGVKMNGSSNGYGPLTESAPMSPLSSSLSSILQQPEEAIPFVPLSPALLSDEYMLGLSDEQGISDLFDSCDLDTLALDDLLRI</sequence>
<dbReference type="Pfam" id="PF02319">
    <property type="entry name" value="WHD_E2F_TDP"/>
    <property type="match status" value="1"/>
</dbReference>
<dbReference type="OrthoDB" id="1743261at2759"/>
<dbReference type="GO" id="GO:0046983">
    <property type="term" value="F:protein dimerization activity"/>
    <property type="evidence" value="ECO:0007669"/>
    <property type="project" value="InterPro"/>
</dbReference>
<evidence type="ECO:0000256" key="3">
    <source>
        <dbReference type="ARBA" id="ARBA00023125"/>
    </source>
</evidence>
<dbReference type="GeneID" id="113119549"/>
<dbReference type="SMART" id="SM01372">
    <property type="entry name" value="E2F_TDP"/>
    <property type="match status" value="1"/>
</dbReference>
<dbReference type="Proteomes" id="UP000515129">
    <property type="component" value="Chromosome 19"/>
</dbReference>
<dbReference type="SUPFAM" id="SSF144074">
    <property type="entry name" value="E2F-DP heterodimerization region"/>
    <property type="match status" value="1"/>
</dbReference>
<dbReference type="PANTHER" id="PTHR12081:SF44">
    <property type="entry name" value="TRANSCRIPTION FACTOR E2F3"/>
    <property type="match status" value="1"/>
</dbReference>
<keyword evidence="4 5" id="KW-0804">Transcription</keyword>
<dbReference type="PANTHER" id="PTHR12081">
    <property type="entry name" value="TRANSCRIPTION FACTOR E2F"/>
    <property type="match status" value="1"/>
</dbReference>
<dbReference type="SUPFAM" id="SSF46785">
    <property type="entry name" value="Winged helix' DNA-binding domain"/>
    <property type="match status" value="1"/>
</dbReference>
<evidence type="ECO:0000256" key="1">
    <source>
        <dbReference type="ARBA" id="ARBA00010940"/>
    </source>
</evidence>
<keyword evidence="3 5" id="KW-0238">DNA-binding</keyword>
<evidence type="ECO:0000259" key="6">
    <source>
        <dbReference type="SMART" id="SM01372"/>
    </source>
</evidence>
<evidence type="ECO:0000313" key="8">
    <source>
        <dbReference type="RefSeq" id="XP_026144893.1"/>
    </source>
</evidence>
<name>A0A6P6RIA0_CARAU</name>
<dbReference type="GO" id="GO:0000981">
    <property type="term" value="F:DNA-binding transcription factor activity, RNA polymerase II-specific"/>
    <property type="evidence" value="ECO:0007669"/>
    <property type="project" value="TreeGrafter"/>
</dbReference>
<dbReference type="InterPro" id="IPR037241">
    <property type="entry name" value="E2F-DP_heterodim"/>
</dbReference>
<dbReference type="Gene3D" id="1.10.10.10">
    <property type="entry name" value="Winged helix-like DNA-binding domain superfamily/Winged helix DNA-binding domain"/>
    <property type="match status" value="1"/>
</dbReference>
<reference evidence="8" key="1">
    <citation type="submission" date="2025-08" db="UniProtKB">
        <authorList>
            <consortium name="RefSeq"/>
        </authorList>
    </citation>
    <scope>IDENTIFICATION</scope>
    <source>
        <strain evidence="8">Wakin</strain>
        <tissue evidence="8">Muscle</tissue>
    </source>
</reference>
<gene>
    <name evidence="8" type="primary">LOC113119549</name>
</gene>
<dbReference type="InterPro" id="IPR003316">
    <property type="entry name" value="E2F_WHTH_DNA-bd_dom"/>
</dbReference>
<dbReference type="Pfam" id="PF16421">
    <property type="entry name" value="E2F_CC-MB"/>
    <property type="match status" value="1"/>
</dbReference>
<dbReference type="InterPro" id="IPR036390">
    <property type="entry name" value="WH_DNA-bd_sf"/>
</dbReference>
<dbReference type="CDD" id="cd14660">
    <property type="entry name" value="E2F_DD"/>
    <property type="match status" value="1"/>
</dbReference>
<evidence type="ECO:0000313" key="7">
    <source>
        <dbReference type="Proteomes" id="UP000515129"/>
    </source>
</evidence>
<comment type="similarity">
    <text evidence="1 5">Belongs to the E2F/DP family.</text>
</comment>
<dbReference type="InterPro" id="IPR032198">
    <property type="entry name" value="E2F_CC-MB"/>
</dbReference>
<dbReference type="GO" id="GO:0090575">
    <property type="term" value="C:RNA polymerase II transcription regulator complex"/>
    <property type="evidence" value="ECO:0007669"/>
    <property type="project" value="TreeGrafter"/>
</dbReference>
<dbReference type="KEGG" id="caua:113119549"/>
<dbReference type="Gene3D" id="6.10.250.540">
    <property type="match status" value="1"/>
</dbReference>
<evidence type="ECO:0000256" key="2">
    <source>
        <dbReference type="ARBA" id="ARBA00023015"/>
    </source>
</evidence>
<dbReference type="GO" id="GO:0000978">
    <property type="term" value="F:RNA polymerase II cis-regulatory region sequence-specific DNA binding"/>
    <property type="evidence" value="ECO:0007669"/>
    <property type="project" value="InterPro"/>
</dbReference>
<keyword evidence="5" id="KW-0539">Nucleus</keyword>
<keyword evidence="7" id="KW-1185">Reference proteome</keyword>